<feature type="region of interest" description="Disordered" evidence="7">
    <location>
        <begin position="364"/>
        <end position="423"/>
    </location>
</feature>
<dbReference type="EMBL" id="CP151519">
    <property type="protein sequence ID" value="WZN67372.1"/>
    <property type="molecule type" value="Genomic_DNA"/>
</dbReference>
<evidence type="ECO:0000256" key="2">
    <source>
        <dbReference type="ARBA" id="ARBA00022448"/>
    </source>
</evidence>
<feature type="compositionally biased region" description="Polar residues" evidence="7">
    <location>
        <begin position="373"/>
        <end position="391"/>
    </location>
</feature>
<dbReference type="Proteomes" id="UP001472866">
    <property type="component" value="Chromosome 19"/>
</dbReference>
<dbReference type="SUPFAM" id="SSF103473">
    <property type="entry name" value="MFS general substrate transporter"/>
    <property type="match status" value="2"/>
</dbReference>
<dbReference type="PANTHER" id="PTHR23517">
    <property type="entry name" value="RESISTANCE PROTEIN MDTM, PUTATIVE-RELATED-RELATED"/>
    <property type="match status" value="1"/>
</dbReference>
<gene>
    <name evidence="9" type="ORF">HKI87_19g89470</name>
</gene>
<feature type="region of interest" description="Disordered" evidence="7">
    <location>
        <begin position="1"/>
        <end position="49"/>
    </location>
</feature>
<evidence type="ECO:0000313" key="9">
    <source>
        <dbReference type="EMBL" id="WZN67372.1"/>
    </source>
</evidence>
<keyword evidence="10" id="KW-1185">Reference proteome</keyword>
<feature type="transmembrane region" description="Helical" evidence="8">
    <location>
        <begin position="506"/>
        <end position="527"/>
    </location>
</feature>
<feature type="transmembrane region" description="Helical" evidence="8">
    <location>
        <begin position="176"/>
        <end position="193"/>
    </location>
</feature>
<protein>
    <submittedName>
        <fullName evidence="9">Proton-dependent oligopeptide transporter</fullName>
    </submittedName>
</protein>
<keyword evidence="4 8" id="KW-0812">Transmembrane</keyword>
<dbReference type="InterPro" id="IPR036259">
    <property type="entry name" value="MFS_trans_sf"/>
</dbReference>
<evidence type="ECO:0000256" key="3">
    <source>
        <dbReference type="ARBA" id="ARBA00022475"/>
    </source>
</evidence>
<proteinExistence type="predicted"/>
<feature type="transmembrane region" description="Helical" evidence="8">
    <location>
        <begin position="571"/>
        <end position="591"/>
    </location>
</feature>
<dbReference type="InterPro" id="IPR000109">
    <property type="entry name" value="POT_fam"/>
</dbReference>
<dbReference type="GO" id="GO:0015833">
    <property type="term" value="P:peptide transport"/>
    <property type="evidence" value="ECO:0007669"/>
    <property type="project" value="InterPro"/>
</dbReference>
<evidence type="ECO:0000256" key="1">
    <source>
        <dbReference type="ARBA" id="ARBA00004651"/>
    </source>
</evidence>
<feature type="compositionally biased region" description="Acidic residues" evidence="7">
    <location>
        <begin position="1"/>
        <end position="14"/>
    </location>
</feature>
<organism evidence="9 10">
    <name type="scientific">Chloropicon roscoffensis</name>
    <dbReference type="NCBI Taxonomy" id="1461544"/>
    <lineage>
        <taxon>Eukaryota</taxon>
        <taxon>Viridiplantae</taxon>
        <taxon>Chlorophyta</taxon>
        <taxon>Chloropicophyceae</taxon>
        <taxon>Chloropicales</taxon>
        <taxon>Chloropicaceae</taxon>
        <taxon>Chloropicon</taxon>
    </lineage>
</organism>
<dbReference type="Gene3D" id="1.20.1250.20">
    <property type="entry name" value="MFS general substrate transporter like domains"/>
    <property type="match status" value="3"/>
</dbReference>
<feature type="transmembrane region" description="Helical" evidence="8">
    <location>
        <begin position="284"/>
        <end position="303"/>
    </location>
</feature>
<keyword evidence="6 8" id="KW-0472">Membrane</keyword>
<dbReference type="AlphaFoldDB" id="A0AAX4PLU0"/>
<evidence type="ECO:0000256" key="6">
    <source>
        <dbReference type="ARBA" id="ARBA00023136"/>
    </source>
</evidence>
<comment type="subcellular location">
    <subcellularLocation>
        <location evidence="1">Cell membrane</location>
        <topology evidence="1">Multi-pass membrane protein</topology>
    </subcellularLocation>
</comment>
<feature type="transmembrane region" description="Helical" evidence="8">
    <location>
        <begin position="150"/>
        <end position="169"/>
    </location>
</feature>
<dbReference type="PANTHER" id="PTHR23517:SF15">
    <property type="entry name" value="PROTON-DEPENDENT OLIGOPEPTIDE FAMILY TRANSPORT PROTEIN"/>
    <property type="match status" value="1"/>
</dbReference>
<dbReference type="Pfam" id="PF00854">
    <property type="entry name" value="PTR2"/>
    <property type="match status" value="2"/>
</dbReference>
<sequence>MEDDRDDDVAEQVENEGLLTGRGGASSSSPGGFEALEMEPGHHHHQAREALSCGGGKPLIRNLGQVLGAHPKLLWILASTEVWERFSYYGMRAMLVLYLSKDLLNRDNLDQVGGLRLLAKACGAGGVLAPATEISDHDRQKAVQAFSSQLYGMYTSCVYLTTLGGGLLADRFFGQHAMIIVGAVVMAAGHGFLSAKATFILGLLFIIVGNGCFKPNISARIGKLYDAPQGQGKGVAGPGQKAGMAAAKRDAIDEEAAATFEPAGAKGHREGDSIQNRRDEAFSIFYCAINLGAFIAPLVVGAIRSSLGYGPAFSAAGFGMLIGLFVYVLGTRYLGAGERRRQRYEALSAQDGLVTTGMQPVTTADIYDDNKDSTQFSPGMRSRSSTLSSAGTGEMAEIDLAGGAGDPDAQPRQSKAEEGAEGASYSRDDLPRISALVGVCCFAVCFWAVFEQQGNTLALYCSQDVNLFGMPVEWIQAINPVFILVLTPFVNALWRRQSQVGKEPKPIAKMAIGCALLSAGYGTLFLAEILPPKDGKVSIVWVVLCLAISTLGELYLSPVGLSFVSAVAPRYMTSVAVSFWFFASFFGNLFAGHLGTLYPYMPHASFFLLLAAIALSNAVVLGLVSGPLSKRLSV</sequence>
<evidence type="ECO:0000256" key="7">
    <source>
        <dbReference type="SAM" id="MobiDB-lite"/>
    </source>
</evidence>
<evidence type="ECO:0000256" key="8">
    <source>
        <dbReference type="SAM" id="Phobius"/>
    </source>
</evidence>
<keyword evidence="2" id="KW-0813">Transport</keyword>
<evidence type="ECO:0000256" key="4">
    <source>
        <dbReference type="ARBA" id="ARBA00022692"/>
    </source>
</evidence>
<feature type="transmembrane region" description="Helical" evidence="8">
    <location>
        <begin position="474"/>
        <end position="494"/>
    </location>
</feature>
<dbReference type="InterPro" id="IPR050171">
    <property type="entry name" value="MFS_Transporters"/>
</dbReference>
<feature type="transmembrane region" description="Helical" evidence="8">
    <location>
        <begin position="433"/>
        <end position="450"/>
    </location>
</feature>
<feature type="transmembrane region" description="Helical" evidence="8">
    <location>
        <begin position="603"/>
        <end position="624"/>
    </location>
</feature>
<dbReference type="CDD" id="cd17346">
    <property type="entry name" value="MFS_DtpA_like"/>
    <property type="match status" value="1"/>
</dbReference>
<keyword evidence="5 8" id="KW-1133">Transmembrane helix</keyword>
<evidence type="ECO:0000313" key="10">
    <source>
        <dbReference type="Proteomes" id="UP001472866"/>
    </source>
</evidence>
<dbReference type="GO" id="GO:1904680">
    <property type="term" value="F:peptide transmembrane transporter activity"/>
    <property type="evidence" value="ECO:0007669"/>
    <property type="project" value="InterPro"/>
</dbReference>
<feature type="transmembrane region" description="Helical" evidence="8">
    <location>
        <begin position="309"/>
        <end position="334"/>
    </location>
</feature>
<name>A0AAX4PLU0_9CHLO</name>
<accession>A0AAX4PLU0</accession>
<evidence type="ECO:0000256" key="5">
    <source>
        <dbReference type="ARBA" id="ARBA00022989"/>
    </source>
</evidence>
<feature type="transmembrane region" description="Helical" evidence="8">
    <location>
        <begin position="539"/>
        <end position="564"/>
    </location>
</feature>
<reference evidence="9 10" key="1">
    <citation type="submission" date="2024-03" db="EMBL/GenBank/DDBJ databases">
        <title>Complete genome sequence of the green alga Chloropicon roscoffensis RCC1871.</title>
        <authorList>
            <person name="Lemieux C."/>
            <person name="Pombert J.-F."/>
            <person name="Otis C."/>
            <person name="Turmel M."/>
        </authorList>
    </citation>
    <scope>NUCLEOTIDE SEQUENCE [LARGE SCALE GENOMIC DNA]</scope>
    <source>
        <strain evidence="9 10">RCC1871</strain>
    </source>
</reference>
<dbReference type="InterPro" id="IPR005279">
    <property type="entry name" value="Dipep/tripep_permease"/>
</dbReference>
<keyword evidence="3" id="KW-1003">Cell membrane</keyword>
<dbReference type="GO" id="GO:0005886">
    <property type="term" value="C:plasma membrane"/>
    <property type="evidence" value="ECO:0007669"/>
    <property type="project" value="UniProtKB-SubCell"/>
</dbReference>